<comment type="caution">
    <text evidence="1">The sequence shown here is derived from an EMBL/GenBank/DDBJ whole genome shotgun (WGS) entry which is preliminary data.</text>
</comment>
<evidence type="ECO:0000313" key="1">
    <source>
        <dbReference type="EMBL" id="PWK71421.1"/>
    </source>
</evidence>
<dbReference type="SUPFAM" id="SSF46689">
    <property type="entry name" value="Homeodomain-like"/>
    <property type="match status" value="1"/>
</dbReference>
<protein>
    <submittedName>
        <fullName evidence="1">Homeodomain-containing protein</fullName>
    </submittedName>
</protein>
<evidence type="ECO:0000313" key="2">
    <source>
        <dbReference type="Proteomes" id="UP000245678"/>
    </source>
</evidence>
<accession>A0A316GYJ6</accession>
<dbReference type="GO" id="GO:0003677">
    <property type="term" value="F:DNA binding"/>
    <property type="evidence" value="ECO:0007669"/>
    <property type="project" value="UniProtKB-KW"/>
</dbReference>
<reference evidence="1 2" key="1">
    <citation type="submission" date="2018-05" db="EMBL/GenBank/DDBJ databases">
        <title>Genomic Encyclopedia of Archaeal and Bacterial Type Strains, Phase II (KMG-II): from individual species to whole genera.</title>
        <authorList>
            <person name="Goeker M."/>
        </authorList>
    </citation>
    <scope>NUCLEOTIDE SEQUENCE [LARGE SCALE GENOMIC DNA]</scope>
    <source>
        <strain evidence="1 2">DSM 19975</strain>
    </source>
</reference>
<gene>
    <name evidence="1" type="ORF">LX99_04444</name>
</gene>
<proteinExistence type="predicted"/>
<organism evidence="1 2">
    <name type="scientific">Mucilaginibacter oryzae</name>
    <dbReference type="NCBI Taxonomy" id="468058"/>
    <lineage>
        <taxon>Bacteria</taxon>
        <taxon>Pseudomonadati</taxon>
        <taxon>Bacteroidota</taxon>
        <taxon>Sphingobacteriia</taxon>
        <taxon>Sphingobacteriales</taxon>
        <taxon>Sphingobacteriaceae</taxon>
        <taxon>Mucilaginibacter</taxon>
    </lineage>
</organism>
<keyword evidence="1" id="KW-0371">Homeobox</keyword>
<dbReference type="AlphaFoldDB" id="A0A316GYJ6"/>
<dbReference type="Proteomes" id="UP000245678">
    <property type="component" value="Unassembled WGS sequence"/>
</dbReference>
<keyword evidence="2" id="KW-1185">Reference proteome</keyword>
<sequence>MLYLKKREIIMSRPVLKVGNYTPEEIKALFRDDEKYTIGIRLYAVYQVAKGQPSRKLEDLYNTSFKQITNWVHRFEKEGVAGLKDKPGRGRTACLSQEQRERLSNLLSKEPPADHGYNSATWTGPMLFDLTKSLPMTMKSYFKLKKLLNCPIQTTYNPNNAFILANTSSIFSFRSLDTFR</sequence>
<dbReference type="InterPro" id="IPR009057">
    <property type="entry name" value="Homeodomain-like_sf"/>
</dbReference>
<name>A0A316GYJ6_9SPHI</name>
<dbReference type="EMBL" id="QGHA01000013">
    <property type="protein sequence ID" value="PWK71421.1"/>
    <property type="molecule type" value="Genomic_DNA"/>
</dbReference>
<dbReference type="Pfam" id="PF13565">
    <property type="entry name" value="HTH_32"/>
    <property type="match status" value="1"/>
</dbReference>
<keyword evidence="1" id="KW-0238">DNA-binding</keyword>